<evidence type="ECO:0000256" key="9">
    <source>
        <dbReference type="ARBA" id="ARBA00022884"/>
    </source>
</evidence>
<dbReference type="Pfam" id="PF17770">
    <property type="entry name" value="RNase_J_C"/>
    <property type="match status" value="1"/>
</dbReference>
<organism evidence="11 12">
    <name type="scientific">Candidatus Nealsonbacteria bacterium CG18_big_fil_WC_8_21_14_2_50_37_10</name>
    <dbReference type="NCBI Taxonomy" id="1974717"/>
    <lineage>
        <taxon>Bacteria</taxon>
        <taxon>Candidatus Nealsoniibacteriota</taxon>
    </lineage>
</organism>
<evidence type="ECO:0000256" key="6">
    <source>
        <dbReference type="ARBA" id="ARBA00022801"/>
    </source>
</evidence>
<dbReference type="PANTHER" id="PTHR43694">
    <property type="entry name" value="RIBONUCLEASE J"/>
    <property type="match status" value="1"/>
</dbReference>
<dbReference type="EMBL" id="PCUC01000032">
    <property type="protein sequence ID" value="PIQ07392.1"/>
    <property type="molecule type" value="Genomic_DNA"/>
</dbReference>
<comment type="caution">
    <text evidence="11">The sequence shown here is derived from an EMBL/GenBank/DDBJ whole genome shotgun (WGS) entry which is preliminary data.</text>
</comment>
<dbReference type="GO" id="GO:0005737">
    <property type="term" value="C:cytoplasm"/>
    <property type="evidence" value="ECO:0007669"/>
    <property type="project" value="UniProtKB-SubCell"/>
</dbReference>
<protein>
    <recommendedName>
        <fullName evidence="10">Ribonuclease J C-terminal domain-containing protein</fullName>
    </recommendedName>
</protein>
<dbReference type="Gene3D" id="3.10.20.580">
    <property type="match status" value="1"/>
</dbReference>
<evidence type="ECO:0000256" key="5">
    <source>
        <dbReference type="ARBA" id="ARBA00022723"/>
    </source>
</evidence>
<accession>A0A2H0FL84</accession>
<gene>
    <name evidence="11" type="ORF">COW72_00575</name>
</gene>
<proteinExistence type="predicted"/>
<evidence type="ECO:0000256" key="1">
    <source>
        <dbReference type="ARBA" id="ARBA00001947"/>
    </source>
</evidence>
<dbReference type="GO" id="GO:0003723">
    <property type="term" value="F:RNA binding"/>
    <property type="evidence" value="ECO:0007669"/>
    <property type="project" value="UniProtKB-KW"/>
</dbReference>
<feature type="domain" description="Ribonuclease J C-terminal" evidence="10">
    <location>
        <begin position="14"/>
        <end position="116"/>
    </location>
</feature>
<keyword evidence="5" id="KW-0479">Metal-binding</keyword>
<keyword evidence="4" id="KW-0540">Nuclease</keyword>
<dbReference type="Proteomes" id="UP000230778">
    <property type="component" value="Unassembled WGS sequence"/>
</dbReference>
<name>A0A2H0FL84_9BACT</name>
<dbReference type="AlphaFoldDB" id="A0A2H0FL84"/>
<dbReference type="GO" id="GO:0004527">
    <property type="term" value="F:exonuclease activity"/>
    <property type="evidence" value="ECO:0007669"/>
    <property type="project" value="UniProtKB-KW"/>
</dbReference>
<dbReference type="InterPro" id="IPR041636">
    <property type="entry name" value="RNase_J_C"/>
</dbReference>
<keyword evidence="3" id="KW-0963">Cytoplasm</keyword>
<comment type="cofactor">
    <cofactor evidence="1">
        <name>Zn(2+)</name>
        <dbReference type="ChEBI" id="CHEBI:29105"/>
    </cofactor>
</comment>
<dbReference type="GO" id="GO:0046872">
    <property type="term" value="F:metal ion binding"/>
    <property type="evidence" value="ECO:0007669"/>
    <property type="project" value="UniProtKB-KW"/>
</dbReference>
<evidence type="ECO:0000256" key="7">
    <source>
        <dbReference type="ARBA" id="ARBA00022833"/>
    </source>
</evidence>
<keyword evidence="8" id="KW-0269">Exonuclease</keyword>
<sequence length="116" mass="13152">MVDGLGIGDVGEVVLRDRHMLARDGMFVIVVVIDRKTGQVKGSPDIISRGFVYLRESKELLRDTRRKVIEIVNRAASSGGTVNWSYIKDEIRNKIGQFLYTKTKRRPIILPVIIEV</sequence>
<evidence type="ECO:0000256" key="4">
    <source>
        <dbReference type="ARBA" id="ARBA00022722"/>
    </source>
</evidence>
<keyword evidence="7" id="KW-0862">Zinc</keyword>
<evidence type="ECO:0000256" key="2">
    <source>
        <dbReference type="ARBA" id="ARBA00004496"/>
    </source>
</evidence>
<evidence type="ECO:0000259" key="10">
    <source>
        <dbReference type="Pfam" id="PF17770"/>
    </source>
</evidence>
<keyword evidence="9" id="KW-0694">RNA-binding</keyword>
<keyword evidence="6" id="KW-0378">Hydrolase</keyword>
<evidence type="ECO:0000313" key="12">
    <source>
        <dbReference type="Proteomes" id="UP000230778"/>
    </source>
</evidence>
<reference evidence="11 12" key="1">
    <citation type="submission" date="2017-09" db="EMBL/GenBank/DDBJ databases">
        <title>Depth-based differentiation of microbial function through sediment-hosted aquifers and enrichment of novel symbionts in the deep terrestrial subsurface.</title>
        <authorList>
            <person name="Probst A.J."/>
            <person name="Ladd B."/>
            <person name="Jarett J.K."/>
            <person name="Geller-Mcgrath D.E."/>
            <person name="Sieber C.M."/>
            <person name="Emerson J.B."/>
            <person name="Anantharaman K."/>
            <person name="Thomas B.C."/>
            <person name="Malmstrom R."/>
            <person name="Stieglmeier M."/>
            <person name="Klingl A."/>
            <person name="Woyke T."/>
            <person name="Ryan C.M."/>
            <person name="Banfield J.F."/>
        </authorList>
    </citation>
    <scope>NUCLEOTIDE SEQUENCE [LARGE SCALE GENOMIC DNA]</scope>
    <source>
        <strain evidence="11">CG18_big_fil_WC_8_21_14_2_50_37_10</strain>
    </source>
</reference>
<dbReference type="PANTHER" id="PTHR43694:SF1">
    <property type="entry name" value="RIBONUCLEASE J"/>
    <property type="match status" value="1"/>
</dbReference>
<evidence type="ECO:0000313" key="11">
    <source>
        <dbReference type="EMBL" id="PIQ07392.1"/>
    </source>
</evidence>
<dbReference type="FunFam" id="3.10.20.580:FF:000001">
    <property type="entry name" value="Ribonuclease J"/>
    <property type="match status" value="1"/>
</dbReference>
<evidence type="ECO:0000256" key="3">
    <source>
        <dbReference type="ARBA" id="ARBA00022490"/>
    </source>
</evidence>
<comment type="subcellular location">
    <subcellularLocation>
        <location evidence="2">Cytoplasm</location>
    </subcellularLocation>
</comment>
<evidence type="ECO:0000256" key="8">
    <source>
        <dbReference type="ARBA" id="ARBA00022839"/>
    </source>
</evidence>